<protein>
    <submittedName>
        <fullName evidence="2">Uncharacterized protein</fullName>
    </submittedName>
</protein>
<dbReference type="InterPro" id="IPR013181">
    <property type="entry name" value="DUF1719"/>
</dbReference>
<keyword evidence="3" id="KW-1185">Reference proteome</keyword>
<dbReference type="Proteomes" id="UP001497457">
    <property type="component" value="Chromosome 14rd"/>
</dbReference>
<dbReference type="Pfam" id="PF08224">
    <property type="entry name" value="DUF1719"/>
    <property type="match status" value="1"/>
</dbReference>
<dbReference type="PANTHER" id="PTHR33377:SF116">
    <property type="entry name" value="RX N-TERMINAL DOMAIN-CONTAINING PROTEIN"/>
    <property type="match status" value="1"/>
</dbReference>
<evidence type="ECO:0000313" key="2">
    <source>
        <dbReference type="EMBL" id="CAL4923276.1"/>
    </source>
</evidence>
<evidence type="ECO:0000313" key="3">
    <source>
        <dbReference type="Proteomes" id="UP001497457"/>
    </source>
</evidence>
<sequence length="534" mass="60724">MAKIVSSAVAEEIVTQIVSSVLDKQKQRQQEPNKHEHLERLEMAHIKLEAALETSDRWQISDASLLRWRRKLKRAALECDDTLRRCKRRAAEDEERQQATRSSSFPARCAHAAKSLLSSVVLITGGRSDDDAAGDGGGHGHGWTSTSTSPGGGAVRRFEWYADGAAEFLRFLELGGAPPRRRYAFSDPLIARLLAGDELRYRLVRGGQYYLFCVRPVFLEGRGVEAKLIFIYEDDDAPERSLCIGSMLRLSESTDVVGVTIRCLQLLVTPHFRSTAEAACRELANLPTQDFTWVPYADATHKEHWNSIHRDMSQWFRPDPMCCRNHQHQPCCEGKISLESVIEVYWQCQIPLSEYNVQRRKAISEEGRAALSSKDTPHLKLGLLFTPHGSLGGVMPKAESSLLEVIDGEEQHDGMHNNLSLQQLDETMLPKALECLYQKAEATAYQMLWQSRHGAAYLQVKKTVPGKNAARDSSSRRALMQRYRHHRDPKLERWNHVLTSFLNLWVARAPDKLRWSMVEWLQRANEKQLAVLHR</sequence>
<dbReference type="SMART" id="SM01157">
    <property type="entry name" value="DUF1719"/>
    <property type="match status" value="1"/>
</dbReference>
<dbReference type="PANTHER" id="PTHR33377">
    <property type="entry name" value="OS10G0134700 PROTEIN-RELATED"/>
    <property type="match status" value="1"/>
</dbReference>
<gene>
    <name evidence="2" type="ORF">URODEC1_LOCUS22211</name>
</gene>
<name>A0ABC8XDQ0_9POAL</name>
<reference evidence="3" key="1">
    <citation type="submission" date="2024-06" db="EMBL/GenBank/DDBJ databases">
        <authorList>
            <person name="Ryan C."/>
        </authorList>
    </citation>
    <scope>NUCLEOTIDE SEQUENCE [LARGE SCALE GENOMIC DNA]</scope>
</reference>
<dbReference type="EMBL" id="OZ075124">
    <property type="protein sequence ID" value="CAL4923276.1"/>
    <property type="molecule type" value="Genomic_DNA"/>
</dbReference>
<proteinExistence type="predicted"/>
<organism evidence="2 3">
    <name type="scientific">Urochloa decumbens</name>
    <dbReference type="NCBI Taxonomy" id="240449"/>
    <lineage>
        <taxon>Eukaryota</taxon>
        <taxon>Viridiplantae</taxon>
        <taxon>Streptophyta</taxon>
        <taxon>Embryophyta</taxon>
        <taxon>Tracheophyta</taxon>
        <taxon>Spermatophyta</taxon>
        <taxon>Magnoliopsida</taxon>
        <taxon>Liliopsida</taxon>
        <taxon>Poales</taxon>
        <taxon>Poaceae</taxon>
        <taxon>PACMAD clade</taxon>
        <taxon>Panicoideae</taxon>
        <taxon>Panicodae</taxon>
        <taxon>Paniceae</taxon>
        <taxon>Melinidinae</taxon>
        <taxon>Urochloa</taxon>
    </lineage>
</organism>
<evidence type="ECO:0000256" key="1">
    <source>
        <dbReference type="SAM" id="MobiDB-lite"/>
    </source>
</evidence>
<reference evidence="2 3" key="2">
    <citation type="submission" date="2024-10" db="EMBL/GenBank/DDBJ databases">
        <authorList>
            <person name="Ryan C."/>
        </authorList>
    </citation>
    <scope>NUCLEOTIDE SEQUENCE [LARGE SCALE GENOMIC DNA]</scope>
</reference>
<dbReference type="AlphaFoldDB" id="A0ABC8XDQ0"/>
<accession>A0ABC8XDQ0</accession>
<feature type="region of interest" description="Disordered" evidence="1">
    <location>
        <begin position="131"/>
        <end position="150"/>
    </location>
</feature>